<organism evidence="2 3">
    <name type="scientific">Akkermansia glycaniphila</name>
    <dbReference type="NCBI Taxonomy" id="1679444"/>
    <lineage>
        <taxon>Bacteria</taxon>
        <taxon>Pseudomonadati</taxon>
        <taxon>Verrucomicrobiota</taxon>
        <taxon>Verrucomicrobiia</taxon>
        <taxon>Verrucomicrobiales</taxon>
        <taxon>Akkermansiaceae</taxon>
        <taxon>Akkermansia</taxon>
    </lineage>
</organism>
<feature type="chain" id="PRO_5009604610" evidence="1">
    <location>
        <begin position="35"/>
        <end position="233"/>
    </location>
</feature>
<evidence type="ECO:0000256" key="1">
    <source>
        <dbReference type="SAM" id="SignalP"/>
    </source>
</evidence>
<protein>
    <submittedName>
        <fullName evidence="2">Uncharacterized protein</fullName>
    </submittedName>
</protein>
<dbReference type="KEGG" id="agl:PYTT_2581"/>
<reference evidence="3" key="1">
    <citation type="submission" date="2016-09" db="EMBL/GenBank/DDBJ databases">
        <authorList>
            <person name="Koehorst J."/>
        </authorList>
    </citation>
    <scope>NUCLEOTIDE SEQUENCE [LARGE SCALE GENOMIC DNA]</scope>
</reference>
<proteinExistence type="predicted"/>
<dbReference type="Proteomes" id="UP000176204">
    <property type="component" value="Chromosome I"/>
</dbReference>
<keyword evidence="1" id="KW-0732">Signal</keyword>
<keyword evidence="3" id="KW-1185">Reference proteome</keyword>
<accession>A0A1H6MV31</accession>
<dbReference type="STRING" id="1679444.PYTT_2581"/>
<evidence type="ECO:0000313" key="3">
    <source>
        <dbReference type="Proteomes" id="UP000176204"/>
    </source>
</evidence>
<sequence length="233" mass="26202">MIHSLCYWFCCRKPRVWYSLAAAFPLILQSCTFARTSAKISEIGARYNYADCGVLEKNVLFEKDGCYYVKARQRVCERQQDLWGTMAVALNYWGYRDEPLPEDEQPSGYVAVLIPRDLAFRMSGSKLSGMKNGRAIRFLEEEPMTAMPEIDLDGARETAIRYPLTVQDSVRSASCGACVPDLYVWNGCETGGLHAWIQPVAWLDAFVVDAPLSVVATPVRWASAGYKAIFRTP</sequence>
<name>A0A1H6MV31_9BACT</name>
<evidence type="ECO:0000313" key="2">
    <source>
        <dbReference type="EMBL" id="SEI01515.1"/>
    </source>
</evidence>
<dbReference type="RefSeq" id="WP_141675781.1">
    <property type="nucleotide sequence ID" value="NZ_LIGX01000020.1"/>
</dbReference>
<dbReference type="EMBL" id="LT629973">
    <property type="protein sequence ID" value="SEI01515.1"/>
    <property type="molecule type" value="Genomic_DNA"/>
</dbReference>
<feature type="signal peptide" evidence="1">
    <location>
        <begin position="1"/>
        <end position="34"/>
    </location>
</feature>
<gene>
    <name evidence="2" type="ORF">PYTT_2581</name>
</gene>
<dbReference type="AlphaFoldDB" id="A0A1H6MV31"/>